<accession>A0ABT0YJ80</accession>
<evidence type="ECO:0000313" key="1">
    <source>
        <dbReference type="EMBL" id="MCM5678775.1"/>
    </source>
</evidence>
<dbReference type="Gene3D" id="3.40.50.300">
    <property type="entry name" value="P-loop containing nucleotide triphosphate hydrolases"/>
    <property type="match status" value="1"/>
</dbReference>
<comment type="caution">
    <text evidence="1">The sequence shown here is derived from an EMBL/GenBank/DDBJ whole genome shotgun (WGS) entry which is preliminary data.</text>
</comment>
<dbReference type="InterPro" id="IPR027417">
    <property type="entry name" value="P-loop_NTPase"/>
</dbReference>
<evidence type="ECO:0000313" key="2">
    <source>
        <dbReference type="Proteomes" id="UP001165541"/>
    </source>
</evidence>
<keyword evidence="2" id="KW-1185">Reference proteome</keyword>
<dbReference type="EMBL" id="JAMKFE010000002">
    <property type="protein sequence ID" value="MCM5678775.1"/>
    <property type="molecule type" value="Genomic_DNA"/>
</dbReference>
<proteinExistence type="predicted"/>
<dbReference type="Proteomes" id="UP001165541">
    <property type="component" value="Unassembled WGS sequence"/>
</dbReference>
<dbReference type="SUPFAM" id="SSF52540">
    <property type="entry name" value="P-loop containing nucleoside triphosphate hydrolases"/>
    <property type="match status" value="1"/>
</dbReference>
<dbReference type="RefSeq" id="WP_251776908.1">
    <property type="nucleotide sequence ID" value="NZ_JAMKFE010000002.1"/>
</dbReference>
<protein>
    <submittedName>
        <fullName evidence="1">Translesion DNA synthesis-associated protein ImuA</fullName>
    </submittedName>
</protein>
<reference evidence="1" key="1">
    <citation type="submission" date="2022-05" db="EMBL/GenBank/DDBJ databases">
        <title>Schlegelella sp. nov., isolated from mangrove soil.</title>
        <authorList>
            <person name="Liu Y."/>
            <person name="Ge X."/>
            <person name="Liu W."/>
        </authorList>
    </citation>
    <scope>NUCLEOTIDE SEQUENCE</scope>
    <source>
        <strain evidence="1">S2-27</strain>
    </source>
</reference>
<dbReference type="NCBIfam" id="NF033429">
    <property type="entry name" value="ImuA_translesion"/>
    <property type="match status" value="1"/>
</dbReference>
<organism evidence="1 2">
    <name type="scientific">Caldimonas mangrovi</name>
    <dbReference type="NCBI Taxonomy" id="2944811"/>
    <lineage>
        <taxon>Bacteria</taxon>
        <taxon>Pseudomonadati</taxon>
        <taxon>Pseudomonadota</taxon>
        <taxon>Betaproteobacteria</taxon>
        <taxon>Burkholderiales</taxon>
        <taxon>Sphaerotilaceae</taxon>
        <taxon>Caldimonas</taxon>
    </lineage>
</organism>
<gene>
    <name evidence="1" type="primary">imuA</name>
    <name evidence="1" type="ORF">M8A51_04415</name>
</gene>
<dbReference type="InterPro" id="IPR047610">
    <property type="entry name" value="ImuA_translesion"/>
</dbReference>
<name>A0ABT0YJ80_9BURK</name>
<sequence>MQAPSLQPAEPASLSVSLPSGVEMLAERGCLWRGDALGGTAGRVLPTGHEMLDRELPGGGWPCGALTEVLLPPGAGCEWRLLGPALGRLAEKGGASVLIGAPKGTAPHMPGLALTDLDPAALVWVAVDTPAQALWAAEQALHCRQTAAVLLWLPQPARPQALRRLQAHAQQADAPLFMFRPQEAQQQSSPAPLRLWAAPAQPWSLQVRLLKRRGPTHEGVLELSTLPPRMSGVLASRLRGMVAPASVVPPVEPQEHSNAVLAGPDHAVEPVAG</sequence>